<dbReference type="EMBL" id="ML975298">
    <property type="protein sequence ID" value="KAF1834709.1"/>
    <property type="molecule type" value="Genomic_DNA"/>
</dbReference>
<protein>
    <recommendedName>
        <fullName evidence="6">GRF-type domain-containing protein</fullName>
    </recommendedName>
</protein>
<dbReference type="OrthoDB" id="5367179at2759"/>
<dbReference type="GO" id="GO:0008270">
    <property type="term" value="F:zinc ion binding"/>
    <property type="evidence" value="ECO:0007669"/>
    <property type="project" value="UniProtKB-KW"/>
</dbReference>
<name>A0A6A5KEM3_9PLEO</name>
<feature type="domain" description="GRF-type" evidence="6">
    <location>
        <begin position="35"/>
        <end position="83"/>
    </location>
</feature>
<evidence type="ECO:0000256" key="2">
    <source>
        <dbReference type="ARBA" id="ARBA00022771"/>
    </source>
</evidence>
<gene>
    <name evidence="7" type="ORF">BDW02DRAFT_324959</name>
</gene>
<evidence type="ECO:0000259" key="6">
    <source>
        <dbReference type="PROSITE" id="PS51999"/>
    </source>
</evidence>
<accession>A0A6A5KEM3</accession>
<evidence type="ECO:0000313" key="7">
    <source>
        <dbReference type="EMBL" id="KAF1834709.1"/>
    </source>
</evidence>
<dbReference type="Pfam" id="PF23549">
    <property type="entry name" value="Zn_ribbon_GRF_2"/>
    <property type="match status" value="1"/>
</dbReference>
<keyword evidence="1" id="KW-0479">Metal-binding</keyword>
<proteinExistence type="predicted"/>
<organism evidence="7 8">
    <name type="scientific">Decorospora gaudefroyi</name>
    <dbReference type="NCBI Taxonomy" id="184978"/>
    <lineage>
        <taxon>Eukaryota</taxon>
        <taxon>Fungi</taxon>
        <taxon>Dikarya</taxon>
        <taxon>Ascomycota</taxon>
        <taxon>Pezizomycotina</taxon>
        <taxon>Dothideomycetes</taxon>
        <taxon>Pleosporomycetidae</taxon>
        <taxon>Pleosporales</taxon>
        <taxon>Pleosporineae</taxon>
        <taxon>Pleosporaceae</taxon>
        <taxon>Decorospora</taxon>
    </lineage>
</organism>
<sequence length="85" mass="9486">MGWFTKKPKEIHNHYHTTTYQQTTVSPPPKRLPACRKCNSSSRTQLAITQNEGPNHGRGYYVCIGCPAPGSKGRSWIVWADSIVG</sequence>
<dbReference type="InterPro" id="IPR010666">
    <property type="entry name" value="Znf_GRF"/>
</dbReference>
<keyword evidence="3" id="KW-0862">Zinc</keyword>
<evidence type="ECO:0000256" key="3">
    <source>
        <dbReference type="ARBA" id="ARBA00022833"/>
    </source>
</evidence>
<keyword evidence="8" id="KW-1185">Reference proteome</keyword>
<dbReference type="Proteomes" id="UP000800040">
    <property type="component" value="Unassembled WGS sequence"/>
</dbReference>
<reference evidence="7" key="1">
    <citation type="submission" date="2020-01" db="EMBL/GenBank/DDBJ databases">
        <authorList>
            <consortium name="DOE Joint Genome Institute"/>
            <person name="Haridas S."/>
            <person name="Albert R."/>
            <person name="Binder M."/>
            <person name="Bloem J."/>
            <person name="Labutti K."/>
            <person name="Salamov A."/>
            <person name="Andreopoulos B."/>
            <person name="Baker S.E."/>
            <person name="Barry K."/>
            <person name="Bills G."/>
            <person name="Bluhm B.H."/>
            <person name="Cannon C."/>
            <person name="Castanera R."/>
            <person name="Culley D.E."/>
            <person name="Daum C."/>
            <person name="Ezra D."/>
            <person name="Gonzalez J.B."/>
            <person name="Henrissat B."/>
            <person name="Kuo A."/>
            <person name="Liang C."/>
            <person name="Lipzen A."/>
            <person name="Lutzoni F."/>
            <person name="Magnuson J."/>
            <person name="Mondo S."/>
            <person name="Nolan M."/>
            <person name="Ohm R."/>
            <person name="Pangilinan J."/>
            <person name="Park H.-J."/>
            <person name="Ramirez L."/>
            <person name="Alfaro M."/>
            <person name="Sun H."/>
            <person name="Tritt A."/>
            <person name="Yoshinaga Y."/>
            <person name="Zwiers L.-H."/>
            <person name="Turgeon B.G."/>
            <person name="Goodwin S.B."/>
            <person name="Spatafora J.W."/>
            <person name="Crous P.W."/>
            <person name="Grigoriev I.V."/>
        </authorList>
    </citation>
    <scope>NUCLEOTIDE SEQUENCE</scope>
    <source>
        <strain evidence="7">P77</strain>
    </source>
</reference>
<evidence type="ECO:0000256" key="5">
    <source>
        <dbReference type="SAM" id="MobiDB-lite"/>
    </source>
</evidence>
<dbReference type="InterPro" id="IPR056444">
    <property type="entry name" value="Zn_ribbon_GRF_2"/>
</dbReference>
<evidence type="ECO:0000256" key="1">
    <source>
        <dbReference type="ARBA" id="ARBA00022723"/>
    </source>
</evidence>
<evidence type="ECO:0000313" key="8">
    <source>
        <dbReference type="Proteomes" id="UP000800040"/>
    </source>
</evidence>
<dbReference type="AlphaFoldDB" id="A0A6A5KEM3"/>
<keyword evidence="2 4" id="KW-0863">Zinc-finger</keyword>
<evidence type="ECO:0000256" key="4">
    <source>
        <dbReference type="PROSITE-ProRule" id="PRU01343"/>
    </source>
</evidence>
<feature type="region of interest" description="Disordered" evidence="5">
    <location>
        <begin position="14"/>
        <end position="34"/>
    </location>
</feature>
<dbReference type="PROSITE" id="PS51999">
    <property type="entry name" value="ZF_GRF"/>
    <property type="match status" value="1"/>
</dbReference>